<evidence type="ECO:0000256" key="6">
    <source>
        <dbReference type="ARBA" id="ARBA00022763"/>
    </source>
</evidence>
<dbReference type="InterPro" id="IPR015797">
    <property type="entry name" value="NUDIX_hydrolase-like_dom_sf"/>
</dbReference>
<dbReference type="RefSeq" id="WP_284826228.1">
    <property type="nucleotide sequence ID" value="NZ_CP126969.1"/>
</dbReference>
<evidence type="ECO:0000256" key="3">
    <source>
        <dbReference type="ARBA" id="ARBA00022457"/>
    </source>
</evidence>
<dbReference type="InterPro" id="IPR000086">
    <property type="entry name" value="NUDIX_hydrolase_dom"/>
</dbReference>
<evidence type="ECO:0000256" key="10">
    <source>
        <dbReference type="ARBA" id="ARBA00035861"/>
    </source>
</evidence>
<feature type="domain" description="Nudix hydrolase" evidence="12">
    <location>
        <begin position="2"/>
        <end position="128"/>
    </location>
</feature>
<evidence type="ECO:0000256" key="8">
    <source>
        <dbReference type="ARBA" id="ARBA00022842"/>
    </source>
</evidence>
<name>A0ABY8VGG6_9CORY</name>
<reference evidence="13 14" key="1">
    <citation type="submission" date="2023-05" db="EMBL/GenBank/DDBJ databases">
        <title>Corynebacterium suedekumii sp. nov. and Corynebacterium breve sp. nov. isolated from raw cow's milk.</title>
        <authorList>
            <person name="Baer M.K."/>
            <person name="Mehl L."/>
            <person name="Hellmuth R."/>
            <person name="Marke G."/>
            <person name="Lipski A."/>
        </authorList>
    </citation>
    <scope>NUCLEOTIDE SEQUENCE [LARGE SCALE GENOMIC DNA]</scope>
    <source>
        <strain evidence="13 14">R4</strain>
    </source>
</reference>
<protein>
    <recommendedName>
        <fullName evidence="11">8-oxo-dGTP diphosphatase</fullName>
        <ecNumber evidence="11">3.6.1.55</ecNumber>
    </recommendedName>
</protein>
<dbReference type="CDD" id="cd03425">
    <property type="entry name" value="NUDIX_MutT_NudA_like"/>
    <property type="match status" value="1"/>
</dbReference>
<evidence type="ECO:0000313" key="13">
    <source>
        <dbReference type="EMBL" id="WIM68594.1"/>
    </source>
</evidence>
<keyword evidence="5" id="KW-0479">Metal-binding</keyword>
<keyword evidence="8" id="KW-0460">Magnesium</keyword>
<dbReference type="GO" id="GO:0016787">
    <property type="term" value="F:hydrolase activity"/>
    <property type="evidence" value="ECO:0007669"/>
    <property type="project" value="UniProtKB-KW"/>
</dbReference>
<dbReference type="PANTHER" id="PTHR47707:SF1">
    <property type="entry name" value="NUDIX HYDROLASE FAMILY PROTEIN"/>
    <property type="match status" value="1"/>
</dbReference>
<evidence type="ECO:0000259" key="12">
    <source>
        <dbReference type="PROSITE" id="PS51462"/>
    </source>
</evidence>
<keyword evidence="6" id="KW-0227">DNA damage</keyword>
<comment type="similarity">
    <text evidence="2">Belongs to the Nudix hydrolase family.</text>
</comment>
<evidence type="ECO:0000256" key="9">
    <source>
        <dbReference type="ARBA" id="ARBA00023204"/>
    </source>
</evidence>
<evidence type="ECO:0000256" key="2">
    <source>
        <dbReference type="ARBA" id="ARBA00005582"/>
    </source>
</evidence>
<gene>
    <name evidence="13" type="ORF">QP027_04160</name>
</gene>
<comment type="cofactor">
    <cofactor evidence="1">
        <name>Mg(2+)</name>
        <dbReference type="ChEBI" id="CHEBI:18420"/>
    </cofactor>
</comment>
<dbReference type="EC" id="3.6.1.55" evidence="11"/>
<evidence type="ECO:0000256" key="11">
    <source>
        <dbReference type="ARBA" id="ARBA00038905"/>
    </source>
</evidence>
<dbReference type="Proteomes" id="UP001225598">
    <property type="component" value="Chromosome"/>
</dbReference>
<evidence type="ECO:0000256" key="7">
    <source>
        <dbReference type="ARBA" id="ARBA00022801"/>
    </source>
</evidence>
<organism evidence="13 14">
    <name type="scientific">Corynebacterium breve</name>
    <dbReference type="NCBI Taxonomy" id="3049799"/>
    <lineage>
        <taxon>Bacteria</taxon>
        <taxon>Bacillati</taxon>
        <taxon>Actinomycetota</taxon>
        <taxon>Actinomycetes</taxon>
        <taxon>Mycobacteriales</taxon>
        <taxon>Corynebacteriaceae</taxon>
        <taxon>Corynebacterium</taxon>
    </lineage>
</organism>
<evidence type="ECO:0000256" key="5">
    <source>
        <dbReference type="ARBA" id="ARBA00022723"/>
    </source>
</evidence>
<evidence type="ECO:0000256" key="1">
    <source>
        <dbReference type="ARBA" id="ARBA00001946"/>
    </source>
</evidence>
<keyword evidence="3" id="KW-0515">Mutator protein</keyword>
<dbReference type="PROSITE" id="PS51462">
    <property type="entry name" value="NUDIX"/>
    <property type="match status" value="1"/>
</dbReference>
<dbReference type="Gene3D" id="3.90.79.10">
    <property type="entry name" value="Nucleoside Triphosphate Pyrophosphohydrolase"/>
    <property type="match status" value="1"/>
</dbReference>
<keyword evidence="14" id="KW-1185">Reference proteome</keyword>
<evidence type="ECO:0000313" key="14">
    <source>
        <dbReference type="Proteomes" id="UP001225598"/>
    </source>
</evidence>
<dbReference type="InterPro" id="IPR020476">
    <property type="entry name" value="Nudix_hydrolase"/>
</dbReference>
<dbReference type="EMBL" id="CP126969">
    <property type="protein sequence ID" value="WIM68594.1"/>
    <property type="molecule type" value="Genomic_DNA"/>
</dbReference>
<evidence type="ECO:0000256" key="4">
    <source>
        <dbReference type="ARBA" id="ARBA00022705"/>
    </source>
</evidence>
<keyword evidence="9" id="KW-0234">DNA repair</keyword>
<dbReference type="SUPFAM" id="SSF55811">
    <property type="entry name" value="Nudix"/>
    <property type="match status" value="1"/>
</dbReference>
<keyword evidence="7 13" id="KW-0378">Hydrolase</keyword>
<dbReference type="Pfam" id="PF00293">
    <property type="entry name" value="NUDIX"/>
    <property type="match status" value="1"/>
</dbReference>
<comment type="catalytic activity">
    <reaction evidence="10">
        <text>8-oxo-dGTP + H2O = 8-oxo-dGMP + diphosphate + H(+)</text>
        <dbReference type="Rhea" id="RHEA:31575"/>
        <dbReference type="ChEBI" id="CHEBI:15377"/>
        <dbReference type="ChEBI" id="CHEBI:15378"/>
        <dbReference type="ChEBI" id="CHEBI:33019"/>
        <dbReference type="ChEBI" id="CHEBI:63224"/>
        <dbReference type="ChEBI" id="CHEBI:77896"/>
        <dbReference type="EC" id="3.6.1.55"/>
    </reaction>
</comment>
<sequence length="133" mass="14745">MTKHIEVTGAVFVRNGYVFAAQRGPDKNMAGKWEFPGGKIERGETPQESLARELKEELLIDATVGEHITTTSYEYDFGVVNLATYYCTAKTDAEPVLTEHSEVRWVPVAELDQLDWAPADIPAVKLIMGDTEG</sequence>
<accession>A0ABY8VGG6</accession>
<dbReference type="InterPro" id="IPR047127">
    <property type="entry name" value="MutT-like"/>
</dbReference>
<dbReference type="PANTHER" id="PTHR47707">
    <property type="entry name" value="8-OXO-DGTP DIPHOSPHATASE"/>
    <property type="match status" value="1"/>
</dbReference>
<proteinExistence type="inferred from homology"/>
<keyword evidence="4" id="KW-0235">DNA replication</keyword>
<dbReference type="PRINTS" id="PR00502">
    <property type="entry name" value="NUDIXFAMILY"/>
</dbReference>